<dbReference type="SUPFAM" id="SSF140931">
    <property type="entry name" value="Fic-like"/>
    <property type="match status" value="1"/>
</dbReference>
<dbReference type="SUPFAM" id="SSF46785">
    <property type="entry name" value="Winged helix' DNA-binding domain"/>
    <property type="match status" value="1"/>
</dbReference>
<keyword evidence="5" id="KW-1185">Reference proteome</keyword>
<evidence type="ECO:0000256" key="1">
    <source>
        <dbReference type="PIRSR" id="PIRSR640198-1"/>
    </source>
</evidence>
<dbReference type="Pfam" id="PF12802">
    <property type="entry name" value="MarR_2"/>
    <property type="match status" value="1"/>
</dbReference>
<dbReference type="PANTHER" id="PTHR13504">
    <property type="entry name" value="FIDO DOMAIN-CONTAINING PROTEIN DDB_G0283145"/>
    <property type="match status" value="1"/>
</dbReference>
<dbReference type="InterPro" id="IPR011991">
    <property type="entry name" value="ArsR-like_HTH"/>
</dbReference>
<keyword evidence="2" id="KW-0547">Nucleotide-binding</keyword>
<dbReference type="OrthoDB" id="9813719at2"/>
<feature type="domain" description="Fido" evidence="3">
    <location>
        <begin position="161"/>
        <end position="310"/>
    </location>
</feature>
<feature type="active site" evidence="1">
    <location>
        <position position="247"/>
    </location>
</feature>
<dbReference type="InterPro" id="IPR036388">
    <property type="entry name" value="WH-like_DNA-bd_sf"/>
</dbReference>
<name>A0A430F8I4_9BIFI</name>
<dbReference type="PANTHER" id="PTHR13504:SF40">
    <property type="entry name" value="FIDO DOMAIN-CONTAINING PROTEIN"/>
    <property type="match status" value="1"/>
</dbReference>
<dbReference type="Proteomes" id="UP000288052">
    <property type="component" value="Unassembled WGS sequence"/>
</dbReference>
<reference evidence="4 5" key="1">
    <citation type="submission" date="2018-09" db="EMBL/GenBank/DDBJ databases">
        <title>Characterization of the phylogenetic diversity of five novel species belonging to the genus Bifidobacterium.</title>
        <authorList>
            <person name="Lugli G.A."/>
            <person name="Duranti S."/>
            <person name="Milani C."/>
        </authorList>
    </citation>
    <scope>NUCLEOTIDE SEQUENCE [LARGE SCALE GENOMIC DNA]</scope>
    <source>
        <strain evidence="4 5">2020B</strain>
    </source>
</reference>
<dbReference type="AlphaFoldDB" id="A0A430F8I4"/>
<feature type="binding site" evidence="2">
    <location>
        <begin position="251"/>
        <end position="258"/>
    </location>
    <ligand>
        <name>ATP</name>
        <dbReference type="ChEBI" id="CHEBI:30616"/>
    </ligand>
</feature>
<dbReference type="InterPro" id="IPR000835">
    <property type="entry name" value="HTH_MarR-typ"/>
</dbReference>
<dbReference type="CDD" id="cd00090">
    <property type="entry name" value="HTH_ARSR"/>
    <property type="match status" value="1"/>
</dbReference>
<accession>A0A430F8I4</accession>
<evidence type="ECO:0000256" key="2">
    <source>
        <dbReference type="PIRSR" id="PIRSR640198-2"/>
    </source>
</evidence>
<feature type="binding site" evidence="2">
    <location>
        <position position="300"/>
    </location>
    <ligand>
        <name>ATP</name>
        <dbReference type="ChEBI" id="CHEBI:30616"/>
    </ligand>
</feature>
<dbReference type="EMBL" id="QXGI01000002">
    <property type="protein sequence ID" value="RSX49140.1"/>
    <property type="molecule type" value="Genomic_DNA"/>
</dbReference>
<gene>
    <name evidence="4" type="ORF">D2E22_0560</name>
</gene>
<dbReference type="InterPro" id="IPR036597">
    <property type="entry name" value="Fido-like_dom_sf"/>
</dbReference>
<dbReference type="Gene3D" id="1.10.3290.10">
    <property type="entry name" value="Fido-like domain"/>
    <property type="match status" value="1"/>
</dbReference>
<proteinExistence type="predicted"/>
<keyword evidence="2" id="KW-0067">ATP-binding</keyword>
<evidence type="ECO:0000313" key="5">
    <source>
        <dbReference type="Proteomes" id="UP000288052"/>
    </source>
</evidence>
<sequence>MGDTYRRLSTLFHMDASAEAKTKLEHAARERLESDSTFRTGITTRLGELFVAMPRELTVRINDVLVQDRKVALLWDRLPQIMKRNYIDRAIGDEILSTNEIEGVHSTRREVELAVAAAQEREDDAVTAAKSPRRDPYRTLRFSEFAKLYLGLTDDQVELPHSLKDLRRIYDDVVGEEIAAEDVPDGRLFRAKGGQIIGNGARVVHTGAHSQERIETLLEQMLGLMRSETMPTLLAAAAAHFLFEYTHPFYDGNGRTGRFLFALNLRSALATPTILSLSRVIAHNRPQYYRAFTQVEDALNHGELTFFVMTLLDLIMESQHDLVEYLTQLMNGVKGLRRRCDQLTDMHALSSHAGEVLFALMQEQEFGGWRSMTLDEAARHLGLSKQSARKVVKELEEAGLVEYTKRRPLMFRCSGDGVNLEGMPEI</sequence>
<feature type="binding site" evidence="2">
    <location>
        <begin position="288"/>
        <end position="289"/>
    </location>
    <ligand>
        <name>ATP</name>
        <dbReference type="ChEBI" id="CHEBI:30616"/>
    </ligand>
</feature>
<evidence type="ECO:0000259" key="3">
    <source>
        <dbReference type="PROSITE" id="PS51459"/>
    </source>
</evidence>
<keyword evidence="4" id="KW-0132">Cell division</keyword>
<dbReference type="GO" id="GO:0003700">
    <property type="term" value="F:DNA-binding transcription factor activity"/>
    <property type="evidence" value="ECO:0007669"/>
    <property type="project" value="InterPro"/>
</dbReference>
<protein>
    <submittedName>
        <fullName evidence="4">Cell division protein Fic</fullName>
    </submittedName>
</protein>
<dbReference type="GO" id="GO:0051301">
    <property type="term" value="P:cell division"/>
    <property type="evidence" value="ECO:0007669"/>
    <property type="project" value="UniProtKB-KW"/>
</dbReference>
<dbReference type="GO" id="GO:0005524">
    <property type="term" value="F:ATP binding"/>
    <property type="evidence" value="ECO:0007669"/>
    <property type="project" value="UniProtKB-KW"/>
</dbReference>
<dbReference type="InterPro" id="IPR003812">
    <property type="entry name" value="Fido"/>
</dbReference>
<comment type="caution">
    <text evidence="4">The sequence shown here is derived from an EMBL/GenBank/DDBJ whole genome shotgun (WGS) entry which is preliminary data.</text>
</comment>
<evidence type="ECO:0000313" key="4">
    <source>
        <dbReference type="EMBL" id="RSX49140.1"/>
    </source>
</evidence>
<dbReference type="Pfam" id="PF02661">
    <property type="entry name" value="Fic"/>
    <property type="match status" value="1"/>
</dbReference>
<organism evidence="4 5">
    <name type="scientific">Bifidobacterium castoris</name>
    <dbReference type="NCBI Taxonomy" id="2306972"/>
    <lineage>
        <taxon>Bacteria</taxon>
        <taxon>Bacillati</taxon>
        <taxon>Actinomycetota</taxon>
        <taxon>Actinomycetes</taxon>
        <taxon>Bifidobacteriales</taxon>
        <taxon>Bifidobacteriaceae</taxon>
        <taxon>Bifidobacterium</taxon>
    </lineage>
</organism>
<keyword evidence="4" id="KW-0131">Cell cycle</keyword>
<dbReference type="Gene3D" id="1.10.10.10">
    <property type="entry name" value="Winged helix-like DNA-binding domain superfamily/Winged helix DNA-binding domain"/>
    <property type="match status" value="1"/>
</dbReference>
<dbReference type="InterPro" id="IPR040198">
    <property type="entry name" value="Fido_containing"/>
</dbReference>
<dbReference type="InterPro" id="IPR036390">
    <property type="entry name" value="WH_DNA-bd_sf"/>
</dbReference>
<dbReference type="PROSITE" id="PS51459">
    <property type="entry name" value="FIDO"/>
    <property type="match status" value="1"/>
</dbReference>